<dbReference type="PANTHER" id="PTHR30290:SF72">
    <property type="entry name" value="HTH-TYPE TRANSCRIPTIONAL REGULATOR SGRR"/>
    <property type="match status" value="1"/>
</dbReference>
<proteinExistence type="predicted"/>
<dbReference type="InterPro" id="IPR025370">
    <property type="entry name" value="SgrR_HTH_N"/>
</dbReference>
<comment type="caution">
    <text evidence="4">The sequence shown here is derived from an EMBL/GenBank/DDBJ whole genome shotgun (WGS) entry which is preliminary data.</text>
</comment>
<keyword evidence="1" id="KW-0238">DNA-binding</keyword>
<dbReference type="EMBL" id="JBHTLT010000038">
    <property type="protein sequence ID" value="MFD1205044.1"/>
    <property type="molecule type" value="Genomic_DNA"/>
</dbReference>
<dbReference type="Pfam" id="PF12793">
    <property type="entry name" value="SgrR_N"/>
    <property type="match status" value="1"/>
</dbReference>
<dbReference type="Proteomes" id="UP001597231">
    <property type="component" value="Unassembled WGS sequence"/>
</dbReference>
<sequence length="581" mass="68273">MKYVEHLLILTKHFIEGIPTETSVAALSDLLCCSERHVKTIVQYLHNHQVISWETQRGRGKKPKLTLHLNEDEVLLNETKKRIKAEQYQDAFVLMHRMSLPGKEKFRKWFSSSLGLLHKNEDNQSLDILRYPFYETDLTMDPLYITSRHDAHMVQQVFDRLVEYDTKTEQLLPSIAHHWESNDGKHWTFYLNKGILFHHGRELTSRDVQKTFDRLIKKKTFLINIKKITTLNDRVIIFELEEVDYLFPRSLSSMKASIIPFELLLADGEKFSNFPVGSGPYRLTQHNENMVRLEVNRYYFATRPWLDRIDIIKAPEEWEHKTDHPFLLNQPNEKWRQVKVIEEGATYITFNCNKDGPMRNKEFRNKICEMLNPENICNERSENEFVSISLLSQLSLTTQKKQIGRSKPLQYDGPILRIAAQQIRTGANHAKAAEDLAEQLKNIGIPSQVSLINSREIMSNSNLSTFDLFVGGIALGSDLLLSAVNALQSPHLTIYPCLDEKMKDFITRKMIEIRRSQEETFRWQTYYEMEEFLKSERAIFFLTHRSHSVYELTDSPYVNIKLNHHGRIDYRKVWKKYTFSN</sequence>
<evidence type="ECO:0000259" key="3">
    <source>
        <dbReference type="Pfam" id="PF12793"/>
    </source>
</evidence>
<evidence type="ECO:0000259" key="2">
    <source>
        <dbReference type="Pfam" id="PF00496"/>
    </source>
</evidence>
<dbReference type="RefSeq" id="WP_381480321.1">
    <property type="nucleotide sequence ID" value="NZ_JBHTLT010000038.1"/>
</dbReference>
<accession>A0ABW3TYF6</accession>
<feature type="domain" description="Transcriptional regulator SgrR N-terminal HTH" evidence="3">
    <location>
        <begin position="10"/>
        <end position="96"/>
    </location>
</feature>
<dbReference type="Pfam" id="PF00496">
    <property type="entry name" value="SBP_bac_5"/>
    <property type="match status" value="1"/>
</dbReference>
<evidence type="ECO:0000256" key="1">
    <source>
        <dbReference type="ARBA" id="ARBA00023125"/>
    </source>
</evidence>
<name>A0ABW3TYF6_9BACL</name>
<dbReference type="SUPFAM" id="SSF53850">
    <property type="entry name" value="Periplasmic binding protein-like II"/>
    <property type="match status" value="1"/>
</dbReference>
<evidence type="ECO:0000313" key="4">
    <source>
        <dbReference type="EMBL" id="MFD1205044.1"/>
    </source>
</evidence>
<dbReference type="InterPro" id="IPR000914">
    <property type="entry name" value="SBP_5_dom"/>
</dbReference>
<protein>
    <submittedName>
        <fullName evidence="4">ABC transporter substrate-binding protein</fullName>
    </submittedName>
</protein>
<organism evidence="4 5">
    <name type="scientific">Sporosarcina contaminans</name>
    <dbReference type="NCBI Taxonomy" id="633403"/>
    <lineage>
        <taxon>Bacteria</taxon>
        <taxon>Bacillati</taxon>
        <taxon>Bacillota</taxon>
        <taxon>Bacilli</taxon>
        <taxon>Bacillales</taxon>
        <taxon>Caryophanaceae</taxon>
        <taxon>Sporosarcina</taxon>
    </lineage>
</organism>
<feature type="domain" description="Solute-binding protein family 5" evidence="2">
    <location>
        <begin position="172"/>
        <end position="315"/>
    </location>
</feature>
<dbReference type="Gene3D" id="3.40.190.10">
    <property type="entry name" value="Periplasmic binding protein-like II"/>
    <property type="match status" value="1"/>
</dbReference>
<keyword evidence="5" id="KW-1185">Reference proteome</keyword>
<dbReference type="PANTHER" id="PTHR30290">
    <property type="entry name" value="PERIPLASMIC BINDING COMPONENT OF ABC TRANSPORTER"/>
    <property type="match status" value="1"/>
</dbReference>
<reference evidence="5" key="1">
    <citation type="journal article" date="2019" name="Int. J. Syst. Evol. Microbiol.">
        <title>The Global Catalogue of Microorganisms (GCM) 10K type strain sequencing project: providing services to taxonomists for standard genome sequencing and annotation.</title>
        <authorList>
            <consortium name="The Broad Institute Genomics Platform"/>
            <consortium name="The Broad Institute Genome Sequencing Center for Infectious Disease"/>
            <person name="Wu L."/>
            <person name="Ma J."/>
        </authorList>
    </citation>
    <scope>NUCLEOTIDE SEQUENCE [LARGE SCALE GENOMIC DNA]</scope>
    <source>
        <strain evidence="5">CCUG 53915</strain>
    </source>
</reference>
<dbReference type="InterPro" id="IPR039424">
    <property type="entry name" value="SBP_5"/>
</dbReference>
<gene>
    <name evidence="4" type="ORF">ACFQ38_08005</name>
</gene>
<evidence type="ECO:0000313" key="5">
    <source>
        <dbReference type="Proteomes" id="UP001597231"/>
    </source>
</evidence>